<dbReference type="PANTHER" id="PTHR10545:SF29">
    <property type="entry name" value="GH14572P-RELATED"/>
    <property type="match status" value="1"/>
</dbReference>
<dbReference type="AlphaFoldDB" id="A0A4U3L237"/>
<comment type="caution">
    <text evidence="5">The sequence shown here is derived from an EMBL/GenBank/DDBJ whole genome shotgun (WGS) entry which is preliminary data.</text>
</comment>
<dbReference type="PANTHER" id="PTHR10545">
    <property type="entry name" value="DIAMINE N-ACETYLTRANSFERASE"/>
    <property type="match status" value="1"/>
</dbReference>
<evidence type="ECO:0000256" key="1">
    <source>
        <dbReference type="ARBA" id="ARBA00008694"/>
    </source>
</evidence>
<comment type="similarity">
    <text evidence="1">Belongs to the acetyltransferase family.</text>
</comment>
<keyword evidence="6" id="KW-1185">Reference proteome</keyword>
<organism evidence="5 6">
    <name type="scientific">Ilyomonas limi</name>
    <dbReference type="NCBI Taxonomy" id="2575867"/>
    <lineage>
        <taxon>Bacteria</taxon>
        <taxon>Pseudomonadati</taxon>
        <taxon>Bacteroidota</taxon>
        <taxon>Chitinophagia</taxon>
        <taxon>Chitinophagales</taxon>
        <taxon>Chitinophagaceae</taxon>
        <taxon>Ilyomonas</taxon>
    </lineage>
</organism>
<evidence type="ECO:0000256" key="2">
    <source>
        <dbReference type="ARBA" id="ARBA00022679"/>
    </source>
</evidence>
<reference evidence="5 6" key="1">
    <citation type="submission" date="2019-05" db="EMBL/GenBank/DDBJ databases">
        <title>Panacibacter sp. strain 17mud1-8 Genome sequencing and assembly.</title>
        <authorList>
            <person name="Chhetri G."/>
        </authorList>
    </citation>
    <scope>NUCLEOTIDE SEQUENCE [LARGE SCALE GENOMIC DNA]</scope>
    <source>
        <strain evidence="5 6">17mud1-8</strain>
    </source>
</reference>
<dbReference type="FunFam" id="3.40.630.30:FF:000064">
    <property type="entry name" value="GNAT family acetyltransferase"/>
    <property type="match status" value="1"/>
</dbReference>
<dbReference type="InterPro" id="IPR051016">
    <property type="entry name" value="Diverse_Substrate_AcTransf"/>
</dbReference>
<evidence type="ECO:0000259" key="4">
    <source>
        <dbReference type="PROSITE" id="PS51186"/>
    </source>
</evidence>
<dbReference type="PROSITE" id="PS51186">
    <property type="entry name" value="GNAT"/>
    <property type="match status" value="1"/>
</dbReference>
<sequence length="150" mass="17340">MDVIIRKGVVQDYEQILALINAFAVFQKTPEKVTVTLEQMVRDKDIFQCLVAEVDNTIVAFASFFFAYYSWSGKAVYVDDLYVKEEYRQANIGTKLLNTVIQFANEQQCKSVRWQVSRWNESAISFYKKLGAVVDETEMNCIYKLVDTTT</sequence>
<dbReference type="EMBL" id="SZQL01000005">
    <property type="protein sequence ID" value="TKK69211.1"/>
    <property type="molecule type" value="Genomic_DNA"/>
</dbReference>
<keyword evidence="2 5" id="KW-0808">Transferase</keyword>
<evidence type="ECO:0000313" key="6">
    <source>
        <dbReference type="Proteomes" id="UP000305848"/>
    </source>
</evidence>
<dbReference type="RefSeq" id="WP_137261207.1">
    <property type="nucleotide sequence ID" value="NZ_SZQL01000005.1"/>
</dbReference>
<dbReference type="SUPFAM" id="SSF55729">
    <property type="entry name" value="Acyl-CoA N-acyltransferases (Nat)"/>
    <property type="match status" value="1"/>
</dbReference>
<proteinExistence type="inferred from homology"/>
<dbReference type="OrthoDB" id="9805924at2"/>
<dbReference type="CDD" id="cd04301">
    <property type="entry name" value="NAT_SF"/>
    <property type="match status" value="1"/>
</dbReference>
<evidence type="ECO:0000256" key="3">
    <source>
        <dbReference type="ARBA" id="ARBA00023315"/>
    </source>
</evidence>
<dbReference type="PIRSF" id="PIRSF037663">
    <property type="entry name" value="Acetyltransf_GNAT_prd"/>
    <property type="match status" value="1"/>
</dbReference>
<dbReference type="InterPro" id="IPR017255">
    <property type="entry name" value="AcTrfase_GNAT_prd"/>
</dbReference>
<dbReference type="InterPro" id="IPR016181">
    <property type="entry name" value="Acyl_CoA_acyltransferase"/>
</dbReference>
<dbReference type="Pfam" id="PF00583">
    <property type="entry name" value="Acetyltransf_1"/>
    <property type="match status" value="1"/>
</dbReference>
<feature type="domain" description="N-acetyltransferase" evidence="4">
    <location>
        <begin position="3"/>
        <end position="150"/>
    </location>
</feature>
<name>A0A4U3L237_9BACT</name>
<dbReference type="GO" id="GO:0008080">
    <property type="term" value="F:N-acetyltransferase activity"/>
    <property type="evidence" value="ECO:0007669"/>
    <property type="project" value="TreeGrafter"/>
</dbReference>
<evidence type="ECO:0000313" key="5">
    <source>
        <dbReference type="EMBL" id="TKK69211.1"/>
    </source>
</evidence>
<gene>
    <name evidence="5" type="ORF">FC093_07800</name>
</gene>
<dbReference type="InterPro" id="IPR000182">
    <property type="entry name" value="GNAT_dom"/>
</dbReference>
<protein>
    <submittedName>
        <fullName evidence="5">GNAT family N-acetyltransferase</fullName>
    </submittedName>
</protein>
<keyword evidence="3" id="KW-0012">Acyltransferase</keyword>
<dbReference type="Proteomes" id="UP000305848">
    <property type="component" value="Unassembled WGS sequence"/>
</dbReference>
<accession>A0A4U3L237</accession>
<dbReference type="Gene3D" id="3.40.630.30">
    <property type="match status" value="1"/>
</dbReference>